<name>A0ABR1T4Q5_9PEZI</name>
<feature type="domain" description="NACHT-NTPase and P-loop NTPases N-terminal" evidence="1">
    <location>
        <begin position="38"/>
        <end position="118"/>
    </location>
</feature>
<dbReference type="GeneID" id="92099043"/>
<dbReference type="Proteomes" id="UP001480595">
    <property type="component" value="Unassembled WGS sequence"/>
</dbReference>
<protein>
    <recommendedName>
        <fullName evidence="1">NACHT-NTPase and P-loop NTPases N-terminal domain-containing protein</fullName>
    </recommendedName>
</protein>
<dbReference type="EMBL" id="JAQQWL010000015">
    <property type="protein sequence ID" value="KAK8041564.1"/>
    <property type="molecule type" value="Genomic_DNA"/>
</dbReference>
<keyword evidence="3" id="KW-1185">Reference proteome</keyword>
<gene>
    <name evidence="2" type="ORF">PG994_014571</name>
</gene>
<dbReference type="Pfam" id="PF17107">
    <property type="entry name" value="SesA"/>
    <property type="match status" value="1"/>
</dbReference>
<evidence type="ECO:0000313" key="2">
    <source>
        <dbReference type="EMBL" id="KAK8041564.1"/>
    </source>
</evidence>
<organism evidence="2 3">
    <name type="scientific">Apiospora phragmitis</name>
    <dbReference type="NCBI Taxonomy" id="2905665"/>
    <lineage>
        <taxon>Eukaryota</taxon>
        <taxon>Fungi</taxon>
        <taxon>Dikarya</taxon>
        <taxon>Ascomycota</taxon>
        <taxon>Pezizomycotina</taxon>
        <taxon>Sordariomycetes</taxon>
        <taxon>Xylariomycetidae</taxon>
        <taxon>Amphisphaeriales</taxon>
        <taxon>Apiosporaceae</taxon>
        <taxon>Apiospora</taxon>
    </lineage>
</organism>
<comment type="caution">
    <text evidence="2">The sequence shown here is derived from an EMBL/GenBank/DDBJ whole genome shotgun (WGS) entry which is preliminary data.</text>
</comment>
<reference evidence="2 3" key="1">
    <citation type="submission" date="2023-01" db="EMBL/GenBank/DDBJ databases">
        <title>Analysis of 21 Apiospora genomes using comparative genomics revels a genus with tremendous synthesis potential of carbohydrate active enzymes and secondary metabolites.</title>
        <authorList>
            <person name="Sorensen T."/>
        </authorList>
    </citation>
    <scope>NUCLEOTIDE SEQUENCE [LARGE SCALE GENOMIC DNA]</scope>
    <source>
        <strain evidence="2 3">CBS 135458</strain>
    </source>
</reference>
<evidence type="ECO:0000259" key="1">
    <source>
        <dbReference type="Pfam" id="PF17107"/>
    </source>
</evidence>
<dbReference type="InterPro" id="IPR031352">
    <property type="entry name" value="SesA"/>
</dbReference>
<evidence type="ECO:0000313" key="3">
    <source>
        <dbReference type="Proteomes" id="UP001480595"/>
    </source>
</evidence>
<proteinExistence type="predicted"/>
<sequence length="199" mass="21508">MDAAAVELRAAAIVVVLGTTARSDVLSTRARAMFSDCDAEALPAAFTEILKHLPPVCEALTCALAQIEQREDDSTWAEVKDSMDQCKAKAGILESIYGKVVPSVAAQRIERYRDAMDEGMKVAPEAHLRTLAEVMTQVSAISPSLQDDGSASGIYNCGSGPQSVNTGLGEQFNNNKDGFQFNHSTFSGFDPLNQERRRH</sequence>
<accession>A0ABR1T4Q5</accession>
<dbReference type="RefSeq" id="XP_066709109.1">
    <property type="nucleotide sequence ID" value="XM_066865980.1"/>
</dbReference>